<keyword evidence="1" id="KW-0812">Transmembrane</keyword>
<keyword evidence="1" id="KW-0472">Membrane</keyword>
<dbReference type="PATRIC" id="fig|161398.10.peg.4177"/>
<dbReference type="CDD" id="cd00093">
    <property type="entry name" value="HTH_XRE"/>
    <property type="match status" value="1"/>
</dbReference>
<name>A0A0S2K8W2_9GAMM</name>
<accession>A0A0S2K8W2</accession>
<evidence type="ECO:0000313" key="2">
    <source>
        <dbReference type="EMBL" id="ALO44542.1"/>
    </source>
</evidence>
<dbReference type="KEGG" id="pphe:PP2015_4074"/>
<dbReference type="InterPro" id="IPR001387">
    <property type="entry name" value="Cro/C1-type_HTH"/>
</dbReference>
<organism evidence="2 3">
    <name type="scientific">Pseudoalteromonas phenolica</name>
    <dbReference type="NCBI Taxonomy" id="161398"/>
    <lineage>
        <taxon>Bacteria</taxon>
        <taxon>Pseudomonadati</taxon>
        <taxon>Pseudomonadota</taxon>
        <taxon>Gammaproteobacteria</taxon>
        <taxon>Alteromonadales</taxon>
        <taxon>Pseudoalteromonadaceae</taxon>
        <taxon>Pseudoalteromonas</taxon>
    </lineage>
</organism>
<dbReference type="SUPFAM" id="SSF47413">
    <property type="entry name" value="lambda repressor-like DNA-binding domains"/>
    <property type="match status" value="1"/>
</dbReference>
<feature type="transmembrane region" description="Helical" evidence="1">
    <location>
        <begin position="94"/>
        <end position="113"/>
    </location>
</feature>
<dbReference type="STRING" id="161398.PP2015_4074"/>
<keyword evidence="1" id="KW-1133">Transmembrane helix</keyword>
<dbReference type="EMBL" id="CP013188">
    <property type="protein sequence ID" value="ALO44542.1"/>
    <property type="molecule type" value="Genomic_DNA"/>
</dbReference>
<gene>
    <name evidence="2" type="ORF">PP2015_4074</name>
</gene>
<dbReference type="Proteomes" id="UP000061457">
    <property type="component" value="Chromosome II"/>
</dbReference>
<keyword evidence="3" id="KW-1185">Reference proteome</keyword>
<dbReference type="OrthoDB" id="5766209at2"/>
<protein>
    <submittedName>
        <fullName evidence="2">Uncharacterized protein</fullName>
    </submittedName>
</protein>
<dbReference type="InterPro" id="IPR010982">
    <property type="entry name" value="Lambda_DNA-bd_dom_sf"/>
</dbReference>
<sequence length="265" mass="29923">MKSAIEMRIKEYIKTQGLTNRRFAKDVGMGESTLYKKWREPQSFTEFELRRIANILGINYEQASALCVETKNRDSIQAEQQIESIKGFHIRSGVLLVMVVLGVGLLSVVLHLLSEIRLDKDERLHLPEYRARYIGAGVDLASSDLGEETAFHSSLYDYEFLDITVETLGEDISLTGKMRWTLKRDSTLTRLSDFSAEGKHLGDTAALVYTVKDPVDSEVWIGTAMMYMPRSGDANGYWMTIHNDKDPAGTGPFATGTIELIRREM</sequence>
<dbReference type="AlphaFoldDB" id="A0A0S2K8W2"/>
<dbReference type="GO" id="GO:0003677">
    <property type="term" value="F:DNA binding"/>
    <property type="evidence" value="ECO:0007669"/>
    <property type="project" value="InterPro"/>
</dbReference>
<proteinExistence type="predicted"/>
<evidence type="ECO:0000256" key="1">
    <source>
        <dbReference type="SAM" id="Phobius"/>
    </source>
</evidence>
<reference evidence="3" key="1">
    <citation type="submission" date="2015-11" db="EMBL/GenBank/DDBJ databases">
        <authorList>
            <person name="Kim K.M."/>
        </authorList>
    </citation>
    <scope>NUCLEOTIDE SEQUENCE [LARGE SCALE GENOMIC DNA]</scope>
    <source>
        <strain evidence="3">KCTC 12086</strain>
    </source>
</reference>
<evidence type="ECO:0000313" key="3">
    <source>
        <dbReference type="Proteomes" id="UP000061457"/>
    </source>
</evidence>